<name>A0A2S3VY55_9PROT</name>
<keyword evidence="2" id="KW-0732">Signal</keyword>
<feature type="signal peptide" evidence="2">
    <location>
        <begin position="1"/>
        <end position="25"/>
    </location>
</feature>
<dbReference type="EMBL" id="POTC01000062">
    <property type="protein sequence ID" value="POF61527.1"/>
    <property type="molecule type" value="Genomic_DNA"/>
</dbReference>
<keyword evidence="4" id="KW-1185">Reference proteome</keyword>
<dbReference type="RefSeq" id="WP_146044231.1">
    <property type="nucleotide sequence ID" value="NZ_NKUE01000020.1"/>
</dbReference>
<feature type="compositionally biased region" description="Low complexity" evidence="1">
    <location>
        <begin position="211"/>
        <end position="227"/>
    </location>
</feature>
<dbReference type="Proteomes" id="UP000237344">
    <property type="component" value="Unassembled WGS sequence"/>
</dbReference>
<evidence type="ECO:0000256" key="2">
    <source>
        <dbReference type="SAM" id="SignalP"/>
    </source>
</evidence>
<evidence type="ECO:0000313" key="3">
    <source>
        <dbReference type="EMBL" id="POF61527.1"/>
    </source>
</evidence>
<evidence type="ECO:0000256" key="1">
    <source>
        <dbReference type="SAM" id="MobiDB-lite"/>
    </source>
</evidence>
<organism evidence="3 4">
    <name type="scientific">Novacetimonas maltaceti</name>
    <dbReference type="NCBI Taxonomy" id="1203393"/>
    <lineage>
        <taxon>Bacteria</taxon>
        <taxon>Pseudomonadati</taxon>
        <taxon>Pseudomonadota</taxon>
        <taxon>Alphaproteobacteria</taxon>
        <taxon>Acetobacterales</taxon>
        <taxon>Acetobacteraceae</taxon>
        <taxon>Novacetimonas</taxon>
    </lineage>
</organism>
<accession>A0A2S3VY55</accession>
<reference evidence="3 4" key="1">
    <citation type="submission" date="2018-01" db="EMBL/GenBank/DDBJ databases">
        <title>Draft Genome Sequence of Komagataeibacter maltaceti LMG 1529, a Vinegar Producing Acetic Acid Bacterium Isolated from Malt Vinegar Brewery Acetifiers.</title>
        <authorList>
            <person name="Zhang Q."/>
            <person name="Hollensteiner J."/>
            <person name="Poehlein A."/>
            <person name="Daniel R."/>
        </authorList>
    </citation>
    <scope>NUCLEOTIDE SEQUENCE [LARGE SCALE GENOMIC DNA]</scope>
    <source>
        <strain evidence="3 4">LMG 1529</strain>
    </source>
</reference>
<feature type="compositionally biased region" description="Polar residues" evidence="1">
    <location>
        <begin position="179"/>
        <end position="209"/>
    </location>
</feature>
<gene>
    <name evidence="3" type="ORF">KMAL_28430</name>
</gene>
<evidence type="ECO:0000313" key="4">
    <source>
        <dbReference type="Proteomes" id="UP000237344"/>
    </source>
</evidence>
<dbReference type="AlphaFoldDB" id="A0A2S3VY55"/>
<proteinExistence type="predicted"/>
<comment type="caution">
    <text evidence="3">The sequence shown here is derived from an EMBL/GenBank/DDBJ whole genome shotgun (WGS) entry which is preliminary data.</text>
</comment>
<feature type="region of interest" description="Disordered" evidence="1">
    <location>
        <begin position="176"/>
        <end position="246"/>
    </location>
</feature>
<sequence length="383" mass="41915">MKYRNLLALPIFAICDALSCSGAHAESQTVPPHTDIGNWKLEAVDDGGENQYCQINTNVGDSGQFRLLVSNYYVAIVLVEPSWQKISLRASNGTFSFDDGNKIDLTSHINQKFDEFEVTTDKVKPFIHQLTIGREMKISLPDPINQTWNVSLDKMSPAITELDRCAQERKFVGLPEPFTQANDSQPAASNGNTIVSNSPAAAQPSTNAPISPAAQQAGGVQSSADAGTPPSQGESKWTVKGIDNRPSGGRATCSMFVQSGPHIMEIETNGMMMGVFPADTNFNFSHLVNLTAVPFTLKFDNGNEVQFWGRINSMQSVFLDSHDGGMNKADFFRNLMNNRTARLSIPSMHYQWDIDLAGSVPAFRELQKCLGDYNLGGVISLIR</sequence>
<feature type="chain" id="PRO_5015753633" evidence="2">
    <location>
        <begin position="26"/>
        <end position="383"/>
    </location>
</feature>
<protein>
    <submittedName>
        <fullName evidence="3">Uncharacterized protein</fullName>
    </submittedName>
</protein>